<dbReference type="Pfam" id="PF23572">
    <property type="entry name" value="GH3_C"/>
    <property type="match status" value="1"/>
</dbReference>
<dbReference type="InterPro" id="IPR055377">
    <property type="entry name" value="GH3_M"/>
</dbReference>
<evidence type="ECO:0000313" key="3">
    <source>
        <dbReference type="EMBL" id="SEO92519.1"/>
    </source>
</evidence>
<dbReference type="Pfam" id="PF03321">
    <property type="entry name" value="GH3"/>
    <property type="match status" value="1"/>
</dbReference>
<feature type="domain" description="GH3 middle" evidence="1">
    <location>
        <begin position="296"/>
        <end position="365"/>
    </location>
</feature>
<reference evidence="4" key="1">
    <citation type="submission" date="2016-10" db="EMBL/GenBank/DDBJ databases">
        <authorList>
            <person name="Varghese N."/>
            <person name="Submissions S."/>
        </authorList>
    </citation>
    <scope>NUCLEOTIDE SEQUENCE [LARGE SCALE GENOMIC DNA]</scope>
    <source>
        <strain evidence="4">Gh-48</strain>
    </source>
</reference>
<feature type="domain" description="GH3 C-terminal" evidence="2">
    <location>
        <begin position="381"/>
        <end position="493"/>
    </location>
</feature>
<dbReference type="InterPro" id="IPR004993">
    <property type="entry name" value="GH3"/>
</dbReference>
<name>A0A1H8TNA4_9SPHI</name>
<organism evidence="3 4">
    <name type="scientific">Mucilaginibacter gossypiicola</name>
    <dbReference type="NCBI Taxonomy" id="551995"/>
    <lineage>
        <taxon>Bacteria</taxon>
        <taxon>Pseudomonadati</taxon>
        <taxon>Bacteroidota</taxon>
        <taxon>Sphingobacteriia</taxon>
        <taxon>Sphingobacteriales</taxon>
        <taxon>Sphingobacteriaceae</taxon>
        <taxon>Mucilaginibacter</taxon>
    </lineage>
</organism>
<dbReference type="RefSeq" id="WP_091220456.1">
    <property type="nucleotide sequence ID" value="NZ_FOCL01000016.1"/>
</dbReference>
<keyword evidence="4" id="KW-1185">Reference proteome</keyword>
<sequence length="514" mass="60066">MTLFNSVFTWFMKKRIHQIELFMKYPNEVQEEWFEQLVSVAENTEWGKKHHYKSIENLGQFKERVPIQNYDTLKPFIERMLKGEKNVLWPSEIRWFAKSSGTTSDRSKFIPVSEEALEECHFKGGKDLLTIYFNNQPNPRMFTGKILTLGGSHQISQLSQDTSFGDLSAVIMKNLPYWAEFHRTPHLDIALLENFEEKIEKIAHATKDVNVTSISGVPTWNLVLFKRILEITGKKNLLEVWPNLEMYFHGAVNFTPYREQFKKLIPNEEMYYLENYNASEGFFGIQDTKEPGDMLLMLDYGIFYEFLPLENLHDENPATLTLDEVELNKNYALIISTNAGLWRYMIGDTIKFSSLSPFRIQITGRTKHFINAFGEEVIIDNAERALEEACTQTGAVIREYTAAPVYFNGDDCGAHEWIIEFEKRPAEFERFVDLLDETLRRINSDYDAKRFKDLALRRPIVRRAPDGTFFNWMREKGKLGGQHKVPRLANDREYVDGILKMMELVGVQRQDYKN</sequence>
<dbReference type="Pfam" id="PF23571">
    <property type="entry name" value="GH3_M"/>
    <property type="match status" value="1"/>
</dbReference>
<dbReference type="EMBL" id="FOCL01000016">
    <property type="protein sequence ID" value="SEO92519.1"/>
    <property type="molecule type" value="Genomic_DNA"/>
</dbReference>
<dbReference type="PANTHER" id="PTHR31901:SF9">
    <property type="entry name" value="GH3 DOMAIN-CONTAINING PROTEIN"/>
    <property type="match status" value="1"/>
</dbReference>
<dbReference type="GO" id="GO:0016881">
    <property type="term" value="F:acid-amino acid ligase activity"/>
    <property type="evidence" value="ECO:0007669"/>
    <property type="project" value="TreeGrafter"/>
</dbReference>
<accession>A0A1H8TNA4</accession>
<dbReference type="InterPro" id="IPR055378">
    <property type="entry name" value="GH3_C"/>
</dbReference>
<dbReference type="PANTHER" id="PTHR31901">
    <property type="entry name" value="GH3 DOMAIN-CONTAINING PROTEIN"/>
    <property type="match status" value="1"/>
</dbReference>
<protein>
    <submittedName>
        <fullName evidence="3">GH3 auxin-responsive promoter</fullName>
    </submittedName>
</protein>
<evidence type="ECO:0000313" key="4">
    <source>
        <dbReference type="Proteomes" id="UP000198942"/>
    </source>
</evidence>
<dbReference type="OrthoDB" id="5678283at2"/>
<proteinExistence type="predicted"/>
<dbReference type="STRING" id="551995.SAMN05192574_11674"/>
<dbReference type="GO" id="GO:0005737">
    <property type="term" value="C:cytoplasm"/>
    <property type="evidence" value="ECO:0007669"/>
    <property type="project" value="TreeGrafter"/>
</dbReference>
<dbReference type="Proteomes" id="UP000198942">
    <property type="component" value="Unassembled WGS sequence"/>
</dbReference>
<gene>
    <name evidence="3" type="ORF">SAMN05192574_11674</name>
</gene>
<evidence type="ECO:0000259" key="2">
    <source>
        <dbReference type="Pfam" id="PF23572"/>
    </source>
</evidence>
<evidence type="ECO:0000259" key="1">
    <source>
        <dbReference type="Pfam" id="PF23571"/>
    </source>
</evidence>
<dbReference type="AlphaFoldDB" id="A0A1H8TNA4"/>